<comment type="similarity">
    <text evidence="1">Belongs to the sigma-70 factor family. ECF subfamily.</text>
</comment>
<dbReference type="GO" id="GO:0016987">
    <property type="term" value="F:sigma factor activity"/>
    <property type="evidence" value="ECO:0007669"/>
    <property type="project" value="UniProtKB-KW"/>
</dbReference>
<evidence type="ECO:0000256" key="4">
    <source>
        <dbReference type="ARBA" id="ARBA00023163"/>
    </source>
</evidence>
<dbReference type="InterPro" id="IPR013249">
    <property type="entry name" value="RNA_pol_sigma70_r4_t2"/>
</dbReference>
<dbReference type="EMBL" id="PDOC01000003">
    <property type="protein sequence ID" value="PIL45664.1"/>
    <property type="molecule type" value="Genomic_DNA"/>
</dbReference>
<feature type="domain" description="RNA polymerase sigma factor 70 region 4 type 2" evidence="6">
    <location>
        <begin position="100"/>
        <end position="151"/>
    </location>
</feature>
<evidence type="ECO:0000256" key="2">
    <source>
        <dbReference type="ARBA" id="ARBA00023015"/>
    </source>
</evidence>
<accession>A0A2G8THZ8</accession>
<dbReference type="InterPro" id="IPR013324">
    <property type="entry name" value="RNA_pol_sigma_r3/r4-like"/>
</dbReference>
<evidence type="ECO:0000256" key="1">
    <source>
        <dbReference type="ARBA" id="ARBA00010641"/>
    </source>
</evidence>
<dbReference type="Pfam" id="PF08281">
    <property type="entry name" value="Sigma70_r4_2"/>
    <property type="match status" value="1"/>
</dbReference>
<dbReference type="Pfam" id="PF04542">
    <property type="entry name" value="Sigma70_r2"/>
    <property type="match status" value="1"/>
</dbReference>
<dbReference type="GO" id="GO:0003677">
    <property type="term" value="F:DNA binding"/>
    <property type="evidence" value="ECO:0007669"/>
    <property type="project" value="InterPro"/>
</dbReference>
<evidence type="ECO:0000313" key="8">
    <source>
        <dbReference type="Proteomes" id="UP000230390"/>
    </source>
</evidence>
<keyword evidence="8" id="KW-1185">Reference proteome</keyword>
<comment type="caution">
    <text evidence="7">The sequence shown here is derived from an EMBL/GenBank/DDBJ whole genome shotgun (WGS) entry which is preliminary data.</text>
</comment>
<evidence type="ECO:0000259" key="6">
    <source>
        <dbReference type="Pfam" id="PF08281"/>
    </source>
</evidence>
<evidence type="ECO:0000313" key="7">
    <source>
        <dbReference type="EMBL" id="PIL45664.1"/>
    </source>
</evidence>
<dbReference type="InterPro" id="IPR039425">
    <property type="entry name" value="RNA_pol_sigma-70-like"/>
</dbReference>
<gene>
    <name evidence="7" type="ORF">CR105_06180</name>
</gene>
<dbReference type="InterPro" id="IPR036388">
    <property type="entry name" value="WH-like_DNA-bd_sf"/>
</dbReference>
<keyword evidence="4" id="KW-0804">Transcription</keyword>
<dbReference type="InterPro" id="IPR013325">
    <property type="entry name" value="RNA_pol_sigma_r2"/>
</dbReference>
<dbReference type="AlphaFoldDB" id="A0A2G8THZ8"/>
<dbReference type="NCBIfam" id="TIGR02937">
    <property type="entry name" value="sigma70-ECF"/>
    <property type="match status" value="1"/>
</dbReference>
<sequence>MSSRSREFELAVKTFSGELYRFAFWLARDRHAAEDLVQECFQRAWANWESLNDPITLKKWLFTILRREFLRRLERKQLHTIDIDGLELAADALGMDEIYALRQALASAPDNLREPLLMQVLGGFTAEELAVIHQSTPGAMAVRLSRARQWLRQRLTGGDASAGTTLGRIK</sequence>
<keyword evidence="3" id="KW-0731">Sigma factor</keyword>
<keyword evidence="2" id="KW-0805">Transcription regulation</keyword>
<evidence type="ECO:0000256" key="3">
    <source>
        <dbReference type="ARBA" id="ARBA00023082"/>
    </source>
</evidence>
<evidence type="ECO:0000259" key="5">
    <source>
        <dbReference type="Pfam" id="PF04542"/>
    </source>
</evidence>
<dbReference type="SUPFAM" id="SSF88946">
    <property type="entry name" value="Sigma2 domain of RNA polymerase sigma factors"/>
    <property type="match status" value="1"/>
</dbReference>
<dbReference type="Gene3D" id="1.10.1740.10">
    <property type="match status" value="1"/>
</dbReference>
<dbReference type="PANTHER" id="PTHR43133">
    <property type="entry name" value="RNA POLYMERASE ECF-TYPE SIGMA FACTO"/>
    <property type="match status" value="1"/>
</dbReference>
<dbReference type="SUPFAM" id="SSF88659">
    <property type="entry name" value="Sigma3 and sigma4 domains of RNA polymerase sigma factors"/>
    <property type="match status" value="1"/>
</dbReference>
<organism evidence="7 8">
    <name type="scientific">Massilia eurypsychrophila</name>
    <dbReference type="NCBI Taxonomy" id="1485217"/>
    <lineage>
        <taxon>Bacteria</taxon>
        <taxon>Pseudomonadati</taxon>
        <taxon>Pseudomonadota</taxon>
        <taxon>Betaproteobacteria</taxon>
        <taxon>Burkholderiales</taxon>
        <taxon>Oxalobacteraceae</taxon>
        <taxon>Telluria group</taxon>
        <taxon>Massilia</taxon>
    </lineage>
</organism>
<proteinExistence type="inferred from homology"/>
<dbReference type="Proteomes" id="UP000230390">
    <property type="component" value="Unassembled WGS sequence"/>
</dbReference>
<dbReference type="PANTHER" id="PTHR43133:SF51">
    <property type="entry name" value="RNA POLYMERASE SIGMA FACTOR"/>
    <property type="match status" value="1"/>
</dbReference>
<protein>
    <submittedName>
        <fullName evidence="7">RNA polymerase subunit sigma</fullName>
    </submittedName>
</protein>
<dbReference type="InterPro" id="IPR014284">
    <property type="entry name" value="RNA_pol_sigma-70_dom"/>
</dbReference>
<dbReference type="OrthoDB" id="9797134at2"/>
<dbReference type="GO" id="GO:0006352">
    <property type="term" value="P:DNA-templated transcription initiation"/>
    <property type="evidence" value="ECO:0007669"/>
    <property type="project" value="InterPro"/>
</dbReference>
<dbReference type="RefSeq" id="WP_099787574.1">
    <property type="nucleotide sequence ID" value="NZ_JBHLYV010000029.1"/>
</dbReference>
<name>A0A2G8THZ8_9BURK</name>
<feature type="domain" description="RNA polymerase sigma-70 region 2" evidence="5">
    <location>
        <begin position="13"/>
        <end position="77"/>
    </location>
</feature>
<reference evidence="7 8" key="1">
    <citation type="submission" date="2017-10" db="EMBL/GenBank/DDBJ databases">
        <title>Massilia psychrophilum sp. nov., a novel purple-pigmented bacterium isolated from Tianshan glacier, Xinjiang Municipality, China.</title>
        <authorList>
            <person name="Wang H."/>
        </authorList>
    </citation>
    <scope>NUCLEOTIDE SEQUENCE [LARGE SCALE GENOMIC DNA]</scope>
    <source>
        <strain evidence="7 8">JCM 30074</strain>
    </source>
</reference>
<dbReference type="Gene3D" id="1.10.10.10">
    <property type="entry name" value="Winged helix-like DNA-binding domain superfamily/Winged helix DNA-binding domain"/>
    <property type="match status" value="1"/>
</dbReference>
<dbReference type="InterPro" id="IPR007627">
    <property type="entry name" value="RNA_pol_sigma70_r2"/>
</dbReference>